<keyword evidence="8" id="KW-1185">Reference proteome</keyword>
<keyword evidence="4" id="KW-0809">Transit peptide</keyword>
<comment type="subcellular location">
    <subcellularLocation>
        <location evidence="1">Membrane</location>
    </subcellularLocation>
</comment>
<dbReference type="Pfam" id="PF04800">
    <property type="entry name" value="NDUS4"/>
    <property type="match status" value="1"/>
</dbReference>
<dbReference type="PANTHER" id="PTHR12219:SF8">
    <property type="entry name" value="NADH DEHYDROGENASE [UBIQUINONE] IRON-SULFUR PROTEIN 4, MITOCHONDRIAL"/>
    <property type="match status" value="1"/>
</dbReference>
<dbReference type="PANTHER" id="PTHR12219">
    <property type="entry name" value="NADH-UBIQUINONE OXIDOREDUCTASE"/>
    <property type="match status" value="1"/>
</dbReference>
<evidence type="ECO:0000313" key="7">
    <source>
        <dbReference type="EMBL" id="ANC91437.1"/>
    </source>
</evidence>
<name>A0A168Y4C1_9PROT</name>
<dbReference type="InterPro" id="IPR006885">
    <property type="entry name" value="NADH_UbQ_FeS_4_mit-like"/>
</dbReference>
<dbReference type="STRING" id="1226968.A6A40_05695"/>
<protein>
    <submittedName>
        <fullName evidence="7">Oxidoreductase</fullName>
    </submittedName>
</protein>
<keyword evidence="3" id="KW-0679">Respiratory chain</keyword>
<dbReference type="OrthoDB" id="9799572at2"/>
<proteinExistence type="predicted"/>
<dbReference type="GO" id="GO:0016020">
    <property type="term" value="C:membrane"/>
    <property type="evidence" value="ECO:0007669"/>
    <property type="project" value="UniProtKB-SubCell"/>
</dbReference>
<dbReference type="KEGG" id="ahu:A6A40_05695"/>
<dbReference type="InterPro" id="IPR038532">
    <property type="entry name" value="NDUFS4-like_sf"/>
</dbReference>
<organism evidence="7 8">
    <name type="scientific">Azospirillum humicireducens</name>
    <dbReference type="NCBI Taxonomy" id="1226968"/>
    <lineage>
        <taxon>Bacteria</taxon>
        <taxon>Pseudomonadati</taxon>
        <taxon>Pseudomonadota</taxon>
        <taxon>Alphaproteobacteria</taxon>
        <taxon>Rhodospirillales</taxon>
        <taxon>Azospirillaceae</taxon>
        <taxon>Azospirillum</taxon>
    </lineage>
</organism>
<dbReference type="Proteomes" id="UP000077405">
    <property type="component" value="Chromosome"/>
</dbReference>
<keyword evidence="6" id="KW-0472">Membrane</keyword>
<keyword evidence="5" id="KW-0249">Electron transport</keyword>
<sequence length="98" mass="11668">MNVRIYQPSKTAMQSGRAKTHRWMLDYEIETPRRPEPLMGWTSSGDTLNQVRLSFETKEEAIAFAEREGWNYTVQEAAVRRVRPRNYADNFRTDRPRF</sequence>
<evidence type="ECO:0000313" key="8">
    <source>
        <dbReference type="Proteomes" id="UP000077405"/>
    </source>
</evidence>
<evidence type="ECO:0000256" key="4">
    <source>
        <dbReference type="ARBA" id="ARBA00022946"/>
    </source>
</evidence>
<evidence type="ECO:0000256" key="5">
    <source>
        <dbReference type="ARBA" id="ARBA00022982"/>
    </source>
</evidence>
<dbReference type="EMBL" id="CP015285">
    <property type="protein sequence ID" value="ANC91437.1"/>
    <property type="molecule type" value="Genomic_DNA"/>
</dbReference>
<dbReference type="AlphaFoldDB" id="A0A168Y4C1"/>
<dbReference type="GO" id="GO:0022900">
    <property type="term" value="P:electron transport chain"/>
    <property type="evidence" value="ECO:0007669"/>
    <property type="project" value="InterPro"/>
</dbReference>
<evidence type="ECO:0000256" key="3">
    <source>
        <dbReference type="ARBA" id="ARBA00022660"/>
    </source>
</evidence>
<evidence type="ECO:0000256" key="1">
    <source>
        <dbReference type="ARBA" id="ARBA00004370"/>
    </source>
</evidence>
<evidence type="ECO:0000256" key="6">
    <source>
        <dbReference type="ARBA" id="ARBA00023136"/>
    </source>
</evidence>
<evidence type="ECO:0000256" key="2">
    <source>
        <dbReference type="ARBA" id="ARBA00022448"/>
    </source>
</evidence>
<gene>
    <name evidence="7" type="ORF">A6A40_05695</name>
</gene>
<keyword evidence="2" id="KW-0813">Transport</keyword>
<dbReference type="RefSeq" id="WP_063634542.1">
    <property type="nucleotide sequence ID" value="NZ_CP015285.1"/>
</dbReference>
<reference evidence="7 8" key="1">
    <citation type="journal article" date="2013" name="Int. J. Syst. Evol. Microbiol.">
        <title>Azospirillum humicireducens sp. nov., a nitrogen-fixing bacterium isolated from a microbial fuel cell.</title>
        <authorList>
            <person name="Zhou S."/>
            <person name="Han L."/>
            <person name="Wang Y."/>
            <person name="Yang G."/>
            <person name="Zhuang L."/>
            <person name="Hu P."/>
        </authorList>
    </citation>
    <scope>NUCLEOTIDE SEQUENCE [LARGE SCALE GENOMIC DNA]</scope>
    <source>
        <strain evidence="7 8">SgZ-5</strain>
    </source>
</reference>
<accession>A0A168Y4C1</accession>
<dbReference type="Gene3D" id="3.30.160.190">
    <property type="entry name" value="atu1810 like domain"/>
    <property type="match status" value="1"/>
</dbReference>